<proteinExistence type="predicted"/>
<dbReference type="InParanoid" id="A0A2P5EAA9"/>
<evidence type="ECO:0000313" key="3">
    <source>
        <dbReference type="Proteomes" id="UP000237000"/>
    </source>
</evidence>
<dbReference type="AlphaFoldDB" id="A0A2P5EAA9"/>
<accession>A0A2P5EAA9</accession>
<evidence type="ECO:0000256" key="1">
    <source>
        <dbReference type="SAM" id="MobiDB-lite"/>
    </source>
</evidence>
<keyword evidence="3" id="KW-1185">Reference proteome</keyword>
<comment type="caution">
    <text evidence="2">The sequence shown here is derived from an EMBL/GenBank/DDBJ whole genome shotgun (WGS) entry which is preliminary data.</text>
</comment>
<dbReference type="OrthoDB" id="10456827at2759"/>
<evidence type="ECO:0000313" key="2">
    <source>
        <dbReference type="EMBL" id="PON82487.1"/>
    </source>
</evidence>
<feature type="non-terminal residue" evidence="2">
    <location>
        <position position="1"/>
    </location>
</feature>
<feature type="region of interest" description="Disordered" evidence="1">
    <location>
        <begin position="1"/>
        <end position="25"/>
    </location>
</feature>
<reference evidence="3" key="1">
    <citation type="submission" date="2016-06" db="EMBL/GenBank/DDBJ databases">
        <title>Parallel loss of symbiosis genes in relatives of nitrogen-fixing non-legume Parasponia.</title>
        <authorList>
            <person name="Van Velzen R."/>
            <person name="Holmer R."/>
            <person name="Bu F."/>
            <person name="Rutten L."/>
            <person name="Van Zeijl A."/>
            <person name="Liu W."/>
            <person name="Santuari L."/>
            <person name="Cao Q."/>
            <person name="Sharma T."/>
            <person name="Shen D."/>
            <person name="Roswanjaya Y."/>
            <person name="Wardhani T."/>
            <person name="Kalhor M.S."/>
            <person name="Jansen J."/>
            <person name="Van den Hoogen J."/>
            <person name="Gungor B."/>
            <person name="Hartog M."/>
            <person name="Hontelez J."/>
            <person name="Verver J."/>
            <person name="Yang W.-C."/>
            <person name="Schijlen E."/>
            <person name="Repin R."/>
            <person name="Schilthuizen M."/>
            <person name="Schranz E."/>
            <person name="Heidstra R."/>
            <person name="Miyata K."/>
            <person name="Fedorova E."/>
            <person name="Kohlen W."/>
            <person name="Bisseling T."/>
            <person name="Smit S."/>
            <person name="Geurts R."/>
        </authorList>
    </citation>
    <scope>NUCLEOTIDE SEQUENCE [LARGE SCALE GENOMIC DNA]</scope>
    <source>
        <strain evidence="3">cv. RG33-2</strain>
    </source>
</reference>
<dbReference type="Proteomes" id="UP000237000">
    <property type="component" value="Unassembled WGS sequence"/>
</dbReference>
<gene>
    <name evidence="2" type="ORF">TorRG33x02_217320</name>
</gene>
<sequence>VSRRRDLRPYGGPLPRRPAPPNGVAAFPRRARRRLDRNLVHELLHPPPRNGLLGIAVTIFLVAGRVGGVAVGDGNPYNSGSDHLRRLRGCGLRMELFGCEFSLISVFGKLDYWSSSIHLFFFLGSFFRFSSSRSSGGGGYGI</sequence>
<organism evidence="2 3">
    <name type="scientific">Trema orientale</name>
    <name type="common">Charcoal tree</name>
    <name type="synonym">Celtis orientalis</name>
    <dbReference type="NCBI Taxonomy" id="63057"/>
    <lineage>
        <taxon>Eukaryota</taxon>
        <taxon>Viridiplantae</taxon>
        <taxon>Streptophyta</taxon>
        <taxon>Embryophyta</taxon>
        <taxon>Tracheophyta</taxon>
        <taxon>Spermatophyta</taxon>
        <taxon>Magnoliopsida</taxon>
        <taxon>eudicotyledons</taxon>
        <taxon>Gunneridae</taxon>
        <taxon>Pentapetalae</taxon>
        <taxon>rosids</taxon>
        <taxon>fabids</taxon>
        <taxon>Rosales</taxon>
        <taxon>Cannabaceae</taxon>
        <taxon>Trema</taxon>
    </lineage>
</organism>
<dbReference type="EMBL" id="JXTC01000194">
    <property type="protein sequence ID" value="PON82487.1"/>
    <property type="molecule type" value="Genomic_DNA"/>
</dbReference>
<protein>
    <submittedName>
        <fullName evidence="2">Uncharacterized protein</fullName>
    </submittedName>
</protein>
<name>A0A2P5EAA9_TREOI</name>